<dbReference type="KEGG" id="bze:COCCADRAFT_41585"/>
<dbReference type="RefSeq" id="XP_007717925.1">
    <property type="nucleotide sequence ID" value="XM_007719735.1"/>
</dbReference>
<proteinExistence type="predicted"/>
<dbReference type="Proteomes" id="UP000053841">
    <property type="component" value="Unassembled WGS sequence"/>
</dbReference>
<dbReference type="EMBL" id="KI964879">
    <property type="protein sequence ID" value="EUC27777.1"/>
    <property type="molecule type" value="Genomic_DNA"/>
</dbReference>
<protein>
    <recommendedName>
        <fullName evidence="8">Major facilitator superfamily (MFS) profile domain-containing protein</fullName>
    </recommendedName>
</protein>
<dbReference type="Gene3D" id="1.20.1250.20">
    <property type="entry name" value="MFS general substrate transporter like domains"/>
    <property type="match status" value="1"/>
</dbReference>
<gene>
    <name evidence="6" type="ORF">COCCADRAFT_41585</name>
</gene>
<dbReference type="Pfam" id="PF07690">
    <property type="entry name" value="MFS_1"/>
    <property type="match status" value="1"/>
</dbReference>
<evidence type="ECO:0000256" key="5">
    <source>
        <dbReference type="SAM" id="Phobius"/>
    </source>
</evidence>
<feature type="transmembrane region" description="Helical" evidence="5">
    <location>
        <begin position="180"/>
        <end position="197"/>
    </location>
</feature>
<evidence type="ECO:0000256" key="2">
    <source>
        <dbReference type="ARBA" id="ARBA00022692"/>
    </source>
</evidence>
<keyword evidence="7" id="KW-1185">Reference proteome</keyword>
<dbReference type="GeneID" id="19149514"/>
<evidence type="ECO:0000256" key="4">
    <source>
        <dbReference type="ARBA" id="ARBA00023136"/>
    </source>
</evidence>
<evidence type="ECO:0000256" key="3">
    <source>
        <dbReference type="ARBA" id="ARBA00022989"/>
    </source>
</evidence>
<dbReference type="InterPro" id="IPR036259">
    <property type="entry name" value="MFS_trans_sf"/>
</dbReference>
<evidence type="ECO:0000256" key="1">
    <source>
        <dbReference type="ARBA" id="ARBA00004141"/>
    </source>
</evidence>
<dbReference type="InterPro" id="IPR011701">
    <property type="entry name" value="MFS"/>
</dbReference>
<feature type="transmembrane region" description="Helical" evidence="5">
    <location>
        <begin position="469"/>
        <end position="489"/>
    </location>
</feature>
<feature type="transmembrane region" description="Helical" evidence="5">
    <location>
        <begin position="109"/>
        <end position="130"/>
    </location>
</feature>
<accession>W6XKP6</accession>
<dbReference type="eggNOG" id="KOG0255">
    <property type="taxonomic scope" value="Eukaryota"/>
</dbReference>
<keyword evidence="3 5" id="KW-1133">Transmembrane helix</keyword>
<feature type="transmembrane region" description="Helical" evidence="5">
    <location>
        <begin position="150"/>
        <end position="168"/>
    </location>
</feature>
<dbReference type="PANTHER" id="PTHR23502">
    <property type="entry name" value="MAJOR FACILITATOR SUPERFAMILY"/>
    <property type="match status" value="1"/>
</dbReference>
<name>W6XKP6_COCC2</name>
<evidence type="ECO:0000313" key="6">
    <source>
        <dbReference type="EMBL" id="EUC27777.1"/>
    </source>
</evidence>
<dbReference type="SUPFAM" id="SSF103473">
    <property type="entry name" value="MFS general substrate transporter"/>
    <property type="match status" value="1"/>
</dbReference>
<organism evidence="6 7">
    <name type="scientific">Cochliobolus carbonum (strain 26-R-13)</name>
    <name type="common">Maize leaf spot fungus</name>
    <name type="synonym">Bipolaris zeicola</name>
    <dbReference type="NCBI Taxonomy" id="930089"/>
    <lineage>
        <taxon>Eukaryota</taxon>
        <taxon>Fungi</taxon>
        <taxon>Dikarya</taxon>
        <taxon>Ascomycota</taxon>
        <taxon>Pezizomycotina</taxon>
        <taxon>Dothideomycetes</taxon>
        <taxon>Pleosporomycetidae</taxon>
        <taxon>Pleosporales</taxon>
        <taxon>Pleosporineae</taxon>
        <taxon>Pleosporaceae</taxon>
        <taxon>Bipolaris</taxon>
    </lineage>
</organism>
<keyword evidence="4 5" id="KW-0472">Membrane</keyword>
<feature type="transmembrane region" description="Helical" evidence="5">
    <location>
        <begin position="238"/>
        <end position="256"/>
    </location>
</feature>
<sequence length="575" mass="63242">MGLRLPAGFTPLAYACPPQALHRRIKPFNPAISLLPIVATTSDFDTTQAKSSTSHVKHSEKILGDDHTNDHGHVEGNALILDREGEIRRVPVPSNDPNDPLNFSAWERYSVIFCCCWFSLLGLSLAQGLAPILNVMTEMYMPQGYTVDEILFLITIPTLCIGLGNYIILPLGLAFGRRPVFLVATIILLGATIGSAVQNSYNAHLGTRIVQGLATGAAESLLPLMLTEITFLHERSRVFGLYWMIQSILGCVINLSTSYLNHALGWRWFYWLFVITISTGLVFVLLGGFETQFYRSAASVDGQLVITDEFGVMHIIPDSEAQAHLDRIQQREVQQSEGDGVDVPRKKTYLQRIKLWSTPQPRPFHVIVTSWLHMAQSLTSPGIIYAILTSSMALGCLVGISLTYNEVLIQEYNWSPESVGLINVASHNRGVHMPEHHLITIGPPAIIGVGMLLLYGFTAHGGSTWWGPYMGWTIFQFAFTSIVIISSTFASEAAPRHPGPALVLVIGTKNIVSFGLTYGTTPMIAKHGYEWAFGVLAGIFGGVFLLGFPVYHLNIKWRAHIAKKDSDREGASGTV</sequence>
<feature type="transmembrane region" description="Helical" evidence="5">
    <location>
        <begin position="501"/>
        <end position="519"/>
    </location>
</feature>
<feature type="transmembrane region" description="Helical" evidence="5">
    <location>
        <begin position="438"/>
        <end position="457"/>
    </location>
</feature>
<dbReference type="AlphaFoldDB" id="W6XKP6"/>
<evidence type="ECO:0000313" key="7">
    <source>
        <dbReference type="Proteomes" id="UP000053841"/>
    </source>
</evidence>
<feature type="transmembrane region" description="Helical" evidence="5">
    <location>
        <begin position="531"/>
        <end position="553"/>
    </location>
</feature>
<dbReference type="PANTHER" id="PTHR23502:SF139">
    <property type="entry name" value="MAJOR FACILITATOR SUPERFAMILY (MFS) PROFILE DOMAIN-CONTAINING PROTEIN-RELATED"/>
    <property type="match status" value="1"/>
</dbReference>
<keyword evidence="2 5" id="KW-0812">Transmembrane</keyword>
<dbReference type="OrthoDB" id="268400at2759"/>
<dbReference type="GO" id="GO:0022857">
    <property type="term" value="F:transmembrane transporter activity"/>
    <property type="evidence" value="ECO:0007669"/>
    <property type="project" value="InterPro"/>
</dbReference>
<dbReference type="PROSITE" id="PS51257">
    <property type="entry name" value="PROKAR_LIPOPROTEIN"/>
    <property type="match status" value="1"/>
</dbReference>
<dbReference type="HOGENOM" id="CLU_008455_13_4_1"/>
<dbReference type="GO" id="GO:0005886">
    <property type="term" value="C:plasma membrane"/>
    <property type="evidence" value="ECO:0007669"/>
    <property type="project" value="TreeGrafter"/>
</dbReference>
<comment type="subcellular location">
    <subcellularLocation>
        <location evidence="1">Membrane</location>
        <topology evidence="1">Multi-pass membrane protein</topology>
    </subcellularLocation>
</comment>
<reference evidence="6 7" key="1">
    <citation type="journal article" date="2013" name="PLoS Genet.">
        <title>Comparative genome structure, secondary metabolite, and effector coding capacity across Cochliobolus pathogens.</title>
        <authorList>
            <person name="Condon B.J."/>
            <person name="Leng Y."/>
            <person name="Wu D."/>
            <person name="Bushley K.E."/>
            <person name="Ohm R.A."/>
            <person name="Otillar R."/>
            <person name="Martin J."/>
            <person name="Schackwitz W."/>
            <person name="Grimwood J."/>
            <person name="MohdZainudin N."/>
            <person name="Xue C."/>
            <person name="Wang R."/>
            <person name="Manning V.A."/>
            <person name="Dhillon B."/>
            <person name="Tu Z.J."/>
            <person name="Steffenson B.J."/>
            <person name="Salamov A."/>
            <person name="Sun H."/>
            <person name="Lowry S."/>
            <person name="LaButti K."/>
            <person name="Han J."/>
            <person name="Copeland A."/>
            <person name="Lindquist E."/>
            <person name="Barry K."/>
            <person name="Schmutz J."/>
            <person name="Baker S.E."/>
            <person name="Ciuffetti L.M."/>
            <person name="Grigoriev I.V."/>
            <person name="Zhong S."/>
            <person name="Turgeon B.G."/>
        </authorList>
    </citation>
    <scope>NUCLEOTIDE SEQUENCE [LARGE SCALE GENOMIC DNA]</scope>
    <source>
        <strain evidence="6 7">26-R-13</strain>
    </source>
</reference>
<feature type="transmembrane region" description="Helical" evidence="5">
    <location>
        <begin position="268"/>
        <end position="289"/>
    </location>
</feature>
<evidence type="ECO:0008006" key="8">
    <source>
        <dbReference type="Google" id="ProtNLM"/>
    </source>
</evidence>